<accession>A0A833GZ31</accession>
<dbReference type="Proteomes" id="UP000460298">
    <property type="component" value="Unassembled WGS sequence"/>
</dbReference>
<organism evidence="1 2">
    <name type="scientific">Leptonema illini</name>
    <dbReference type="NCBI Taxonomy" id="183"/>
    <lineage>
        <taxon>Bacteria</taxon>
        <taxon>Pseudomonadati</taxon>
        <taxon>Spirochaetota</taxon>
        <taxon>Spirochaetia</taxon>
        <taxon>Leptospirales</taxon>
        <taxon>Leptospiraceae</taxon>
        <taxon>Leptonema</taxon>
    </lineage>
</organism>
<name>A0A833GZ31_9LEPT</name>
<evidence type="ECO:0000313" key="2">
    <source>
        <dbReference type="Proteomes" id="UP000460298"/>
    </source>
</evidence>
<gene>
    <name evidence="1" type="ORF">F9K24_20340</name>
</gene>
<dbReference type="EMBL" id="WBUI01000034">
    <property type="protein sequence ID" value="KAB2929255.1"/>
    <property type="molecule type" value="Genomic_DNA"/>
</dbReference>
<protein>
    <submittedName>
        <fullName evidence="1">Uncharacterized protein</fullName>
    </submittedName>
</protein>
<sequence>MGLEITGPLTVKIEKGMALDLYFDHELGEELSREVCVTTDEIFTIPDNTYDPGEEAYLWIEYSEIEADSSPKAGGGNIHTIETFRAFHGRTAPPHEERQILLGRLIFNSVGAIEAISLTDAAGNDLLRYAGFTGRQWETDRLTLSDDEIAENKPFLDGAVFPDHRSGIVVNAERTRFSGLLEVNENASFFAGLSTSVARVWNNARSFYASLVGDVTENRTITIPDRSFTLAADSDLQQEINDRTVAVENERVERIQSIEAAANNIRFTRTANSGPAPNSPVYLYQDGNYLFWSNSEGGPWRPFA</sequence>
<dbReference type="AlphaFoldDB" id="A0A833GZ31"/>
<comment type="caution">
    <text evidence="1">The sequence shown here is derived from an EMBL/GenBank/DDBJ whole genome shotgun (WGS) entry which is preliminary data.</text>
</comment>
<evidence type="ECO:0000313" key="1">
    <source>
        <dbReference type="EMBL" id="KAB2929255.1"/>
    </source>
</evidence>
<reference evidence="1 2" key="1">
    <citation type="submission" date="2019-10" db="EMBL/GenBank/DDBJ databases">
        <title>Extracellular Electron Transfer in a Candidatus Methanoperedens spp. Enrichment Culture.</title>
        <authorList>
            <person name="Berger S."/>
            <person name="Rangel Shaw D."/>
            <person name="Berben T."/>
            <person name="In 'T Zandt M."/>
            <person name="Frank J."/>
            <person name="Reimann J."/>
            <person name="Jetten M.S.M."/>
            <person name="Welte C.U."/>
        </authorList>
    </citation>
    <scope>NUCLEOTIDE SEQUENCE [LARGE SCALE GENOMIC DNA]</scope>
    <source>
        <strain evidence="1">SB12</strain>
    </source>
</reference>
<proteinExistence type="predicted"/>